<comment type="caution">
    <text evidence="2">The sequence shown here is derived from an EMBL/GenBank/DDBJ whole genome shotgun (WGS) entry which is preliminary data.</text>
</comment>
<dbReference type="Proteomes" id="UP000549913">
    <property type="component" value="Unassembled WGS sequence"/>
</dbReference>
<protein>
    <submittedName>
        <fullName evidence="2">Uncharacterized protein</fullName>
    </submittedName>
</protein>
<name>A0A852STR5_9MICO</name>
<feature type="compositionally biased region" description="Basic and acidic residues" evidence="1">
    <location>
        <begin position="35"/>
        <end position="44"/>
    </location>
</feature>
<feature type="region of interest" description="Disordered" evidence="1">
    <location>
        <begin position="21"/>
        <end position="58"/>
    </location>
</feature>
<dbReference type="RefSeq" id="WP_179548931.1">
    <property type="nucleotide sequence ID" value="NZ_BSEW01000002.1"/>
</dbReference>
<organism evidence="2 3">
    <name type="scientific">Herbiconiux flava</name>
    <dbReference type="NCBI Taxonomy" id="881268"/>
    <lineage>
        <taxon>Bacteria</taxon>
        <taxon>Bacillati</taxon>
        <taxon>Actinomycetota</taxon>
        <taxon>Actinomycetes</taxon>
        <taxon>Micrococcales</taxon>
        <taxon>Microbacteriaceae</taxon>
        <taxon>Herbiconiux</taxon>
    </lineage>
</organism>
<accession>A0A852STR5</accession>
<keyword evidence="3" id="KW-1185">Reference proteome</keyword>
<evidence type="ECO:0000256" key="1">
    <source>
        <dbReference type="SAM" id="MobiDB-lite"/>
    </source>
</evidence>
<evidence type="ECO:0000313" key="2">
    <source>
        <dbReference type="EMBL" id="NYD72115.1"/>
    </source>
</evidence>
<dbReference type="EMBL" id="JACCBM010000001">
    <property type="protein sequence ID" value="NYD72115.1"/>
    <property type="molecule type" value="Genomic_DNA"/>
</dbReference>
<gene>
    <name evidence="2" type="ORF">BJ984_003273</name>
</gene>
<reference evidence="2 3" key="1">
    <citation type="submission" date="2020-07" db="EMBL/GenBank/DDBJ databases">
        <title>Sequencing the genomes of 1000 actinobacteria strains.</title>
        <authorList>
            <person name="Klenk H.-P."/>
        </authorList>
    </citation>
    <scope>NUCLEOTIDE SEQUENCE [LARGE SCALE GENOMIC DNA]</scope>
    <source>
        <strain evidence="2 3">DSM 26474</strain>
    </source>
</reference>
<evidence type="ECO:0000313" key="3">
    <source>
        <dbReference type="Proteomes" id="UP000549913"/>
    </source>
</evidence>
<sequence>MGTNDASTADAPRDDELAELIKAADEDEGAGASEMSDRLRDRTEQSAAEPEQAGDLED</sequence>
<dbReference type="AlphaFoldDB" id="A0A852STR5"/>
<proteinExistence type="predicted"/>